<evidence type="ECO:0000259" key="6">
    <source>
        <dbReference type="SMART" id="SM00864"/>
    </source>
</evidence>
<dbReference type="PANTHER" id="PTHR30314">
    <property type="entry name" value="CELL DIVISION PROTEIN FTSZ-RELATED"/>
    <property type="match status" value="1"/>
</dbReference>
<sequence>MPNIKVFGVGCAGCIAINHMIGCGLTGVEFISANTDAMSLDESCAKSRIFLGPAIPVLCGGRVTPYRGRVAAEKSFDEIVGQIQGANIVFIAAGMGGSTGSGAAPVIAKAAREQGILTVGVVTKPFHFEGAHRMRTAEQGIEELHQCIDTLIIIPNQRLFHVATERTTFADAFKMSDDALYSCVRSVTDLMIMPGLINRDFADIRTVMSAMGKAMMGTGEAEGVKRAVEATEAAICSPLLHFNSINWAKGGLINITGGMDMTLLEVDEVANRIRDEVDPEANIIFGSAFDEKLNGKIRVSVIVSDTERVVIQI</sequence>
<dbReference type="Proteomes" id="UP000031971">
    <property type="component" value="Unassembled WGS sequence"/>
</dbReference>
<feature type="binding site" evidence="4">
    <location>
        <position position="129"/>
    </location>
    <ligand>
        <name>GTP</name>
        <dbReference type="ChEBI" id="CHEBI:37565"/>
    </ligand>
</feature>
<evidence type="ECO:0000256" key="5">
    <source>
        <dbReference type="NCBIfam" id="TIGR00065"/>
    </source>
</evidence>
<dbReference type="InterPro" id="IPR037103">
    <property type="entry name" value="Tubulin/FtsZ-like_C"/>
</dbReference>
<dbReference type="PANTHER" id="PTHR30314:SF3">
    <property type="entry name" value="MITOCHONDRIAL DIVISION PROTEIN FSZA"/>
    <property type="match status" value="1"/>
</dbReference>
<evidence type="ECO:0000313" key="9">
    <source>
        <dbReference type="Proteomes" id="UP000031971"/>
    </source>
</evidence>
<keyword evidence="9" id="KW-1185">Reference proteome</keyword>
<dbReference type="STRING" id="272627.CCC_01376"/>
<evidence type="ECO:0000256" key="1">
    <source>
        <dbReference type="ARBA" id="ARBA00009690"/>
    </source>
</evidence>
<keyword evidence="4 8" id="KW-0132">Cell division</keyword>
<dbReference type="InterPro" id="IPR000158">
    <property type="entry name" value="Cell_div_FtsZ"/>
</dbReference>
<dbReference type="InterPro" id="IPR008280">
    <property type="entry name" value="Tub_FtsZ_C"/>
</dbReference>
<dbReference type="NCBIfam" id="TIGR00065">
    <property type="entry name" value="ftsZ"/>
    <property type="match status" value="1"/>
</dbReference>
<keyword evidence="4" id="KW-0131">Cell cycle</keyword>
<keyword evidence="4" id="KW-0963">Cytoplasm</keyword>
<dbReference type="HAMAP" id="MF_00909">
    <property type="entry name" value="FtsZ"/>
    <property type="match status" value="1"/>
</dbReference>
<dbReference type="EMBL" id="JXSL01000033">
    <property type="protein sequence ID" value="KIL96883.1"/>
    <property type="molecule type" value="Genomic_DNA"/>
</dbReference>
<evidence type="ECO:0000313" key="8">
    <source>
        <dbReference type="EMBL" id="KIL96883.1"/>
    </source>
</evidence>
<dbReference type="GO" id="GO:0032153">
    <property type="term" value="C:cell division site"/>
    <property type="evidence" value="ECO:0007669"/>
    <property type="project" value="UniProtKB-UniRule"/>
</dbReference>
<dbReference type="FunFam" id="3.40.50.1440:FF:000001">
    <property type="entry name" value="Cell division protein FtsZ"/>
    <property type="match status" value="1"/>
</dbReference>
<organism evidence="8 9">
    <name type="scientific">Paramagnetospirillum magnetotacticum MS-1</name>
    <dbReference type="NCBI Taxonomy" id="272627"/>
    <lineage>
        <taxon>Bacteria</taxon>
        <taxon>Pseudomonadati</taxon>
        <taxon>Pseudomonadota</taxon>
        <taxon>Alphaproteobacteria</taxon>
        <taxon>Rhodospirillales</taxon>
        <taxon>Magnetospirillaceae</taxon>
        <taxon>Paramagnetospirillum</taxon>
    </lineage>
</organism>
<proteinExistence type="inferred from homology"/>
<feature type="domain" description="Tubulin/FtsZ 2-layer sandwich" evidence="7">
    <location>
        <begin position="197"/>
        <end position="313"/>
    </location>
</feature>
<dbReference type="InterPro" id="IPR024757">
    <property type="entry name" value="FtsZ_C"/>
</dbReference>
<protein>
    <recommendedName>
        <fullName evidence="4 5">Cell division protein FtsZ</fullName>
    </recommendedName>
</protein>
<dbReference type="Pfam" id="PF00091">
    <property type="entry name" value="Tubulin"/>
    <property type="match status" value="1"/>
</dbReference>
<gene>
    <name evidence="4" type="primary">ftsZ</name>
    <name evidence="8" type="ORF">CCC_01376</name>
</gene>
<dbReference type="GO" id="GO:0043093">
    <property type="term" value="P:FtsZ-dependent cytokinesis"/>
    <property type="evidence" value="ECO:0007669"/>
    <property type="project" value="UniProtKB-UniRule"/>
</dbReference>
<keyword evidence="2 4" id="KW-0547">Nucleotide-binding</keyword>
<comment type="caution">
    <text evidence="8">The sequence shown here is derived from an EMBL/GenBank/DDBJ whole genome shotgun (WGS) entry which is preliminary data.</text>
</comment>
<dbReference type="GO" id="GO:0051258">
    <property type="term" value="P:protein polymerization"/>
    <property type="evidence" value="ECO:0007669"/>
    <property type="project" value="UniProtKB-UniRule"/>
</dbReference>
<reference evidence="8 9" key="1">
    <citation type="submission" date="2015-01" db="EMBL/GenBank/DDBJ databases">
        <title>Genome Sequence of Magnetospirillum magnetotacticum Strain MS-1.</title>
        <authorList>
            <person name="Marinov G.K."/>
            <person name="Smalley M.D."/>
            <person name="DeSalvo G."/>
        </authorList>
    </citation>
    <scope>NUCLEOTIDE SEQUENCE [LARGE SCALE GENOMIC DNA]</scope>
    <source>
        <strain evidence="8 9">MS-1</strain>
    </source>
</reference>
<dbReference type="InterPro" id="IPR003008">
    <property type="entry name" value="Tubulin_FtsZ_GTPase"/>
</dbReference>
<evidence type="ECO:0000256" key="4">
    <source>
        <dbReference type="HAMAP-Rule" id="MF_00909"/>
    </source>
</evidence>
<feature type="binding site" evidence="4">
    <location>
        <position position="133"/>
    </location>
    <ligand>
        <name>GTP</name>
        <dbReference type="ChEBI" id="CHEBI:37565"/>
    </ligand>
</feature>
<comment type="subcellular location">
    <subcellularLocation>
        <location evidence="4">Cytoplasm</location>
    </subcellularLocation>
    <text evidence="4">Assembles at midcell at the inner surface of the cytoplasmic membrane.</text>
</comment>
<dbReference type="Pfam" id="PF12327">
    <property type="entry name" value="FtsZ_C"/>
    <property type="match status" value="1"/>
</dbReference>
<dbReference type="Gene3D" id="3.30.1330.20">
    <property type="entry name" value="Tubulin/FtsZ, C-terminal domain"/>
    <property type="match status" value="1"/>
</dbReference>
<keyword evidence="3 4" id="KW-0342">GTP-binding</keyword>
<comment type="subunit">
    <text evidence="4">Homodimer. Polymerizes to form a dynamic ring structure in a strictly GTP-dependent manner. Interacts directly with several other division proteins.</text>
</comment>
<dbReference type="Gene3D" id="3.40.50.1440">
    <property type="entry name" value="Tubulin/FtsZ, GTPase domain"/>
    <property type="match status" value="1"/>
</dbReference>
<comment type="caution">
    <text evidence="4">Lacks conserved residue(s) required for the propagation of feature annotation.</text>
</comment>
<dbReference type="SMART" id="SM00864">
    <property type="entry name" value="Tubulin"/>
    <property type="match status" value="1"/>
</dbReference>
<feature type="binding site" evidence="4">
    <location>
        <position position="177"/>
    </location>
    <ligand>
        <name>GTP</name>
        <dbReference type="ChEBI" id="CHEBI:37565"/>
    </ligand>
</feature>
<dbReference type="GO" id="GO:0003924">
    <property type="term" value="F:GTPase activity"/>
    <property type="evidence" value="ECO:0007669"/>
    <property type="project" value="UniProtKB-UniRule"/>
</dbReference>
<dbReference type="InterPro" id="IPR045061">
    <property type="entry name" value="FtsZ/CetZ"/>
</dbReference>
<evidence type="ECO:0000256" key="3">
    <source>
        <dbReference type="ARBA" id="ARBA00023134"/>
    </source>
</evidence>
<dbReference type="SMART" id="SM00865">
    <property type="entry name" value="Tubulin_C"/>
    <property type="match status" value="1"/>
</dbReference>
<evidence type="ECO:0000259" key="7">
    <source>
        <dbReference type="SMART" id="SM00865"/>
    </source>
</evidence>
<dbReference type="InterPro" id="IPR036525">
    <property type="entry name" value="Tubulin/FtsZ_GTPase_sf"/>
</dbReference>
<comment type="function">
    <text evidence="4">Essential cell division protein that forms a contractile ring structure (Z ring) at the future cell division site. The regulation of the ring assembly controls the timing and the location of cell division. One of the functions of the FtsZ ring is to recruit other cell division proteins to the septum to produce a new cell wall between the dividing cells. Binds GTP and shows GTPase activity.</text>
</comment>
<dbReference type="SUPFAM" id="SSF52490">
    <property type="entry name" value="Tubulin nucleotide-binding domain-like"/>
    <property type="match status" value="1"/>
</dbReference>
<dbReference type="AlphaFoldDB" id="A0A0C2YP47"/>
<name>A0A0C2YP47_PARME</name>
<dbReference type="InterPro" id="IPR018316">
    <property type="entry name" value="Tubulin/FtsZ_2-layer-sand-dom"/>
</dbReference>
<keyword evidence="4" id="KW-0717">Septation</keyword>
<evidence type="ECO:0000256" key="2">
    <source>
        <dbReference type="ARBA" id="ARBA00022741"/>
    </source>
</evidence>
<dbReference type="PRINTS" id="PR00423">
    <property type="entry name" value="CELLDVISFTSZ"/>
</dbReference>
<comment type="similarity">
    <text evidence="1 4">Belongs to the FtsZ family.</text>
</comment>
<accession>A0A0C2YP47</accession>
<dbReference type="SUPFAM" id="SSF55307">
    <property type="entry name" value="Tubulin C-terminal domain-like"/>
    <property type="match status" value="1"/>
</dbReference>
<feature type="domain" description="Tubulin/FtsZ GTPase" evidence="6">
    <location>
        <begin position="3"/>
        <end position="195"/>
    </location>
</feature>
<dbReference type="GO" id="GO:0000917">
    <property type="term" value="P:division septum assembly"/>
    <property type="evidence" value="ECO:0007669"/>
    <property type="project" value="UniProtKB-KW"/>
</dbReference>
<dbReference type="CDD" id="cd02201">
    <property type="entry name" value="FtsZ_type1"/>
    <property type="match status" value="1"/>
</dbReference>
<dbReference type="GO" id="GO:0005737">
    <property type="term" value="C:cytoplasm"/>
    <property type="evidence" value="ECO:0007669"/>
    <property type="project" value="UniProtKB-SubCell"/>
</dbReference>
<dbReference type="GO" id="GO:0005525">
    <property type="term" value="F:GTP binding"/>
    <property type="evidence" value="ECO:0007669"/>
    <property type="project" value="UniProtKB-UniRule"/>
</dbReference>